<feature type="coiled-coil region" evidence="1">
    <location>
        <begin position="76"/>
        <end position="205"/>
    </location>
</feature>
<keyword evidence="4" id="KW-1185">Reference proteome</keyword>
<dbReference type="PANTHER" id="PTHR38120">
    <property type="entry name" value="EXPRESSED PROTEIN"/>
    <property type="match status" value="1"/>
</dbReference>
<feature type="coiled-coil region" evidence="1">
    <location>
        <begin position="230"/>
        <end position="285"/>
    </location>
</feature>
<keyword evidence="1" id="KW-0175">Coiled coil</keyword>
<accession>A0AAD5X0D9</accession>
<dbReference type="EMBL" id="JADGJD010001646">
    <property type="protein sequence ID" value="KAJ3039302.1"/>
    <property type="molecule type" value="Genomic_DNA"/>
</dbReference>
<reference evidence="3" key="1">
    <citation type="submission" date="2020-05" db="EMBL/GenBank/DDBJ databases">
        <title>Phylogenomic resolution of chytrid fungi.</title>
        <authorList>
            <person name="Stajich J.E."/>
            <person name="Amses K."/>
            <person name="Simmons R."/>
            <person name="Seto K."/>
            <person name="Myers J."/>
            <person name="Bonds A."/>
            <person name="Quandt C.A."/>
            <person name="Barry K."/>
            <person name="Liu P."/>
            <person name="Grigoriev I."/>
            <person name="Longcore J.E."/>
            <person name="James T.Y."/>
        </authorList>
    </citation>
    <scope>NUCLEOTIDE SEQUENCE</scope>
    <source>
        <strain evidence="3">JEL0318</strain>
    </source>
</reference>
<feature type="region of interest" description="Disordered" evidence="2">
    <location>
        <begin position="399"/>
        <end position="595"/>
    </location>
</feature>
<sequence length="595" mass="65035">MLGNTIPEEGEASVPVITYETPTLDRGRSTKESSPPLTRTMSPDVPRIPLGGRRRSFVPGPVAPPVDPGSETAAYVQRLEDERNQLRDQLRDAQDAEKRSAEEVRLVKNQLALRSTELEDARSQLSHAEAQLDGIGGETADLRRETRLAQKDRDDIAAKLQKERAEAEAAKEAFRVREAQLLEQIKNTKKQNRDLKSLSSMLETEAHNKPDSSIDEAGVQQLVAAKDRQVAAYAEQVEQLTKLNDTLNSQLRSQTREIDSLQSANEQLESVNQVLMEENESYQLLLQDKTMNGDFLDSAFMARTARERGMSLSFVRGPVSIPKHVTANTGSLADELGGGRKKEDDGREKTKEEYEKTVAELEKELQTAEDEIKALSLYISKIIGKLLADDKLEAALAQRVPDDDDERAAQRPAPGQAGKRHRGYSIRHSMTAMGAAGPGPIMIGNSQQDRRIKPSPLSQVTDGADTAKKDGTPSPTENNGNLDTPAAERDQPLLSPKPWLKRFSFFGKHESTPAANPGSADSSPRGSLDGRRGSGEVERKEGSPPPSRVEDGIATPPATPEKLVAPKRGSSKAPAFDGEIDLDEVEEVGEQKVAA</sequence>
<name>A0AAD5X0D9_9FUNG</name>
<protein>
    <submittedName>
        <fullName evidence="3">Uncharacterized protein</fullName>
    </submittedName>
</protein>
<feature type="compositionally biased region" description="Polar residues" evidence="2">
    <location>
        <begin position="473"/>
        <end position="482"/>
    </location>
</feature>
<gene>
    <name evidence="3" type="ORF">HK097_002869</name>
</gene>
<feature type="compositionally biased region" description="Polar residues" evidence="2">
    <location>
        <begin position="32"/>
        <end position="41"/>
    </location>
</feature>
<dbReference type="Proteomes" id="UP001212841">
    <property type="component" value="Unassembled WGS sequence"/>
</dbReference>
<dbReference type="AlphaFoldDB" id="A0AAD5X0D9"/>
<organism evidence="3 4">
    <name type="scientific">Rhizophlyctis rosea</name>
    <dbReference type="NCBI Taxonomy" id="64517"/>
    <lineage>
        <taxon>Eukaryota</taxon>
        <taxon>Fungi</taxon>
        <taxon>Fungi incertae sedis</taxon>
        <taxon>Chytridiomycota</taxon>
        <taxon>Chytridiomycota incertae sedis</taxon>
        <taxon>Chytridiomycetes</taxon>
        <taxon>Rhizophlyctidales</taxon>
        <taxon>Rhizophlyctidaceae</taxon>
        <taxon>Rhizophlyctis</taxon>
    </lineage>
</organism>
<feature type="region of interest" description="Disordered" evidence="2">
    <location>
        <begin position="325"/>
        <end position="352"/>
    </location>
</feature>
<feature type="compositionally biased region" description="Basic and acidic residues" evidence="2">
    <location>
        <begin position="528"/>
        <end position="542"/>
    </location>
</feature>
<comment type="caution">
    <text evidence="3">The sequence shown here is derived from an EMBL/GenBank/DDBJ whole genome shotgun (WGS) entry which is preliminary data.</text>
</comment>
<evidence type="ECO:0000256" key="1">
    <source>
        <dbReference type="SAM" id="Coils"/>
    </source>
</evidence>
<evidence type="ECO:0000313" key="3">
    <source>
        <dbReference type="EMBL" id="KAJ3039302.1"/>
    </source>
</evidence>
<evidence type="ECO:0000256" key="2">
    <source>
        <dbReference type="SAM" id="MobiDB-lite"/>
    </source>
</evidence>
<feature type="region of interest" description="Disordered" evidence="2">
    <location>
        <begin position="1"/>
        <end position="70"/>
    </location>
</feature>
<feature type="compositionally biased region" description="Acidic residues" evidence="2">
    <location>
        <begin position="578"/>
        <end position="588"/>
    </location>
</feature>
<dbReference type="PANTHER" id="PTHR38120:SF1">
    <property type="entry name" value="M PROTEIN, SEROTYPE 2.1"/>
    <property type="match status" value="1"/>
</dbReference>
<evidence type="ECO:0000313" key="4">
    <source>
        <dbReference type="Proteomes" id="UP001212841"/>
    </source>
</evidence>
<proteinExistence type="predicted"/>
<feature type="compositionally biased region" description="Basic and acidic residues" evidence="2">
    <location>
        <begin position="337"/>
        <end position="352"/>
    </location>
</feature>